<accession>A0A977PVW5</accession>
<dbReference type="EMBL" id="CP073041">
    <property type="protein sequence ID" value="UXE61451.1"/>
    <property type="molecule type" value="Genomic_DNA"/>
</dbReference>
<reference evidence="2" key="1">
    <citation type="submission" date="2021-04" db="EMBL/GenBank/DDBJ databases">
        <title>Genome sequence of Woronichinia naegeliana from Washington state freshwater lake bloom.</title>
        <authorList>
            <person name="Dreher T.W."/>
        </authorList>
    </citation>
    <scope>NUCLEOTIDE SEQUENCE</scope>
    <source>
        <strain evidence="2">WA131</strain>
    </source>
</reference>
<keyword evidence="1" id="KW-0175">Coiled coil</keyword>
<evidence type="ECO:0000256" key="1">
    <source>
        <dbReference type="SAM" id="Coils"/>
    </source>
</evidence>
<evidence type="ECO:0000313" key="2">
    <source>
        <dbReference type="EMBL" id="UXE61451.1"/>
    </source>
</evidence>
<organism evidence="2">
    <name type="scientific">Woronichinia naegeliana WA131</name>
    <dbReference type="NCBI Taxonomy" id="2824559"/>
    <lineage>
        <taxon>Bacteria</taxon>
        <taxon>Bacillati</taxon>
        <taxon>Cyanobacteriota</taxon>
        <taxon>Cyanophyceae</taxon>
        <taxon>Synechococcales</taxon>
        <taxon>Coelosphaeriaceae</taxon>
        <taxon>Woronichinia</taxon>
    </lineage>
</organism>
<feature type="coiled-coil region" evidence="1">
    <location>
        <begin position="122"/>
        <end position="191"/>
    </location>
</feature>
<gene>
    <name evidence="2" type="ORF">KA717_40040</name>
</gene>
<name>A0A977PVW5_9CYAN</name>
<dbReference type="Proteomes" id="UP001065613">
    <property type="component" value="Chromosome"/>
</dbReference>
<dbReference type="AlphaFoldDB" id="A0A977PVW5"/>
<dbReference type="KEGG" id="wna:KA717_40040"/>
<protein>
    <submittedName>
        <fullName evidence="2">Uncharacterized protein</fullName>
    </submittedName>
</protein>
<proteinExistence type="predicted"/>
<sequence length="414" mass="46876">MQPLTVTFHLADSIVKGLTDGTLERVGGIIRHVSTKQIVVWLREIPSHAVSLGDPFTGSLNLLVSGAKTLATIEGFADVKEQISGVSQQIMSVQQGLQQTQSILQITSAASIMNLGVSVMSFAVITHRLNEMEKRLKKAEALLSKINRKIDLGFYANFHAAVKLAINAFSMNKAENRISSAHQAINRFLEAEKIYQDLTEKELDLQSQIANEYLLTLALAYLAEVRCHLELEEYPTALQRFQEGSQVLKELIQRYVDLLLTSNPAIYLSPQFKGQIDLQRLTKIYQWANPNLDENAVFEMQRDNFSELIKDPDKWVKSLPQAIVSKEEVQGWMLVGPSNDDIKKEACKRLPQVLEVVESMIETDRRFESYQAEVKAIQNFGISFHEWMRLEPPDPQPEQATFMYIIPFDPLVID</sequence>